<evidence type="ECO:0000313" key="1">
    <source>
        <dbReference type="EMBL" id="KAK5200494.1"/>
    </source>
</evidence>
<protein>
    <submittedName>
        <fullName evidence="1">Uncharacterized protein</fullName>
    </submittedName>
</protein>
<sequence>MSLTATTGIAWGIPVDIVRLGAHLEAYLQMNPTIAALRLSHRFGKGSEVHVTTLPTEIIGMIEEELIMQPRRLAHSSWSEAIRCFQETCRPRDHFTKEQFQDIMADMGMDFSDSDTESELVDSADDILGDNPDLFWKTHKEQKEKWRALVCQHVEAHGNFVKYDK</sequence>
<dbReference type="EMBL" id="JAVRRA010017455">
    <property type="protein sequence ID" value="KAK5200494.1"/>
    <property type="molecule type" value="Genomic_DNA"/>
</dbReference>
<proteinExistence type="predicted"/>
<evidence type="ECO:0000313" key="2">
    <source>
        <dbReference type="Proteomes" id="UP001357485"/>
    </source>
</evidence>
<keyword evidence="2" id="KW-1185">Reference proteome</keyword>
<accession>A0ABR0LM74</accession>
<gene>
    <name evidence="1" type="ORF">LTR16_005966</name>
</gene>
<comment type="caution">
    <text evidence="1">The sequence shown here is derived from an EMBL/GenBank/DDBJ whole genome shotgun (WGS) entry which is preliminary data.</text>
</comment>
<name>A0ABR0LM74_9PEZI</name>
<organism evidence="1 2">
    <name type="scientific">Cryomyces antarcticus</name>
    <dbReference type="NCBI Taxonomy" id="329879"/>
    <lineage>
        <taxon>Eukaryota</taxon>
        <taxon>Fungi</taxon>
        <taxon>Dikarya</taxon>
        <taxon>Ascomycota</taxon>
        <taxon>Pezizomycotina</taxon>
        <taxon>Dothideomycetes</taxon>
        <taxon>Dothideomycetes incertae sedis</taxon>
        <taxon>Cryomyces</taxon>
    </lineage>
</organism>
<feature type="non-terminal residue" evidence="1">
    <location>
        <position position="165"/>
    </location>
</feature>
<dbReference type="Proteomes" id="UP001357485">
    <property type="component" value="Unassembled WGS sequence"/>
</dbReference>
<reference evidence="1 2" key="1">
    <citation type="submission" date="2023-08" db="EMBL/GenBank/DDBJ databases">
        <title>Black Yeasts Isolated from many extreme environments.</title>
        <authorList>
            <person name="Coleine C."/>
            <person name="Stajich J.E."/>
            <person name="Selbmann L."/>
        </authorList>
    </citation>
    <scope>NUCLEOTIDE SEQUENCE [LARGE SCALE GENOMIC DNA]</scope>
    <source>
        <strain evidence="1 2">CCFEE 536</strain>
    </source>
</reference>